<accession>A0ABP3B6E2</accession>
<keyword evidence="1" id="KW-0175">Coiled coil</keyword>
<gene>
    <name evidence="3" type="ORF">KLA_10433</name>
</gene>
<keyword evidence="2" id="KW-0472">Membrane</keyword>
<reference evidence="3 4" key="1">
    <citation type="journal article" date="2014" name="Genome Announc.">
        <title>Draft Genome Sequence of the Carrageenan-Degrading Bacterium Cellulophaga sp. Strain KL-A, Isolated from Decaying Marine Algae.</title>
        <authorList>
            <person name="Shan D."/>
            <person name="Ying J."/>
            <person name="Li X."/>
            <person name="Gao Z."/>
            <person name="Wei G."/>
            <person name="Shao Z."/>
        </authorList>
    </citation>
    <scope>NUCLEOTIDE SEQUENCE [LARGE SCALE GENOMIC DNA]</scope>
    <source>
        <strain evidence="3 4">KL-A</strain>
    </source>
</reference>
<keyword evidence="4" id="KW-1185">Reference proteome</keyword>
<evidence type="ECO:0008006" key="5">
    <source>
        <dbReference type="Google" id="ProtNLM"/>
    </source>
</evidence>
<feature type="transmembrane region" description="Helical" evidence="2">
    <location>
        <begin position="6"/>
        <end position="26"/>
    </location>
</feature>
<feature type="coiled-coil region" evidence="1">
    <location>
        <begin position="40"/>
        <end position="81"/>
    </location>
</feature>
<evidence type="ECO:0000313" key="4">
    <source>
        <dbReference type="Proteomes" id="UP000019275"/>
    </source>
</evidence>
<evidence type="ECO:0000313" key="3">
    <source>
        <dbReference type="EMBL" id="EWH13334.1"/>
    </source>
</evidence>
<comment type="caution">
    <text evidence="3">The sequence shown here is derived from an EMBL/GenBank/DDBJ whole genome shotgun (WGS) entry which is preliminary data.</text>
</comment>
<dbReference type="RefSeq" id="WP_013620706.1">
    <property type="nucleotide sequence ID" value="NZ_ARZX01000012.1"/>
</dbReference>
<keyword evidence="2" id="KW-0812">Transmembrane</keyword>
<name>A0ABP3B6E2_9FLAO</name>
<evidence type="ECO:0000256" key="2">
    <source>
        <dbReference type="SAM" id="Phobius"/>
    </source>
</evidence>
<dbReference type="Proteomes" id="UP000019275">
    <property type="component" value="Unassembled WGS sequence"/>
</dbReference>
<protein>
    <recommendedName>
        <fullName evidence="5">LSU ribosomal protein L21p</fullName>
    </recommendedName>
</protein>
<sequence length="199" mass="21979">MENTNIWCWIIPALVGIICAILGYLLGKGNKEIIDNSEDLQLWKDKNSKLTTDKDQLTAKNTQLQADLDTCRAKAKEAAKAVVTPPVAAMAPTPTQDAGIAFDAAAAKAVFGKKVKQDDLKLVEGIGPKIEGLFHTFDIKTWKALSEATVAKCQEVLNSGGERYRIHDPSSWPMQAKMCYEGKWADLQKWQSEHKHGKL</sequence>
<keyword evidence="2" id="KW-1133">Transmembrane helix</keyword>
<evidence type="ECO:0000256" key="1">
    <source>
        <dbReference type="SAM" id="Coils"/>
    </source>
</evidence>
<dbReference type="EMBL" id="ARZX01000012">
    <property type="protein sequence ID" value="EWH13334.1"/>
    <property type="molecule type" value="Genomic_DNA"/>
</dbReference>
<proteinExistence type="predicted"/>
<organism evidence="3 4">
    <name type="scientific">Cellulophaga geojensis KL-A</name>
    <dbReference type="NCBI Taxonomy" id="1328323"/>
    <lineage>
        <taxon>Bacteria</taxon>
        <taxon>Pseudomonadati</taxon>
        <taxon>Bacteroidota</taxon>
        <taxon>Flavobacteriia</taxon>
        <taxon>Flavobacteriales</taxon>
        <taxon>Flavobacteriaceae</taxon>
        <taxon>Cellulophaga</taxon>
    </lineage>
</organism>